<dbReference type="InterPro" id="IPR016166">
    <property type="entry name" value="FAD-bd_PCMH"/>
</dbReference>
<dbReference type="InterPro" id="IPR015345">
    <property type="entry name" value="Cytokinin_DH_FAD/cytokin-bd"/>
</dbReference>
<evidence type="ECO:0000259" key="6">
    <source>
        <dbReference type="PROSITE" id="PS51387"/>
    </source>
</evidence>
<dbReference type="Gene3D" id="3.40.462.10">
    <property type="entry name" value="FAD-linked oxidases, C-terminal domain"/>
    <property type="match status" value="1"/>
</dbReference>
<dbReference type="InterPro" id="IPR016164">
    <property type="entry name" value="FAD-linked_Oxase-like_C"/>
</dbReference>
<keyword evidence="8" id="KW-1185">Reference proteome</keyword>
<comment type="cofactor">
    <cofactor evidence="1">
        <name>FAD</name>
        <dbReference type="ChEBI" id="CHEBI:57692"/>
    </cofactor>
</comment>
<dbReference type="PANTHER" id="PTHR13878:SF53">
    <property type="entry name" value="CYTOKININ DEHYDROGENASE 6"/>
    <property type="match status" value="1"/>
</dbReference>
<accession>A0ABN3W0D2</accession>
<keyword evidence="5" id="KW-0560">Oxidoreductase</keyword>
<evidence type="ECO:0000256" key="4">
    <source>
        <dbReference type="ARBA" id="ARBA00022827"/>
    </source>
</evidence>
<sequence>MLETGGLSAVHSLEKDRVTVGAGILWDEVVDRTLPHGLTPPVLTDFLGISVGGTLSMGGIGGSAFRHGLQIDNTLEVQVVTGAGELVTCSRSIRKDLFEAVLGGLGQCGIIVRATVRLVPSPTHVRVYELSYDRVADQLSNHMIAVDDGRADYVLGLALPGDGGSRWNHRLQLVSFVTPSARPDDDHVLAGLDTAPGSVSVVEIPYRDWAMRMGPQMAEIEEKGLRERSHAWSDIFVPASEIRGFAAEALAEVSPGEVDHYFPVLFYALDRRRLGLPLFRVPEQENRCFLFGILKSVERDFSEIAIAHNRSLYERARKWGGTHYPNAPLILSGDQWRDRYGSAWEEFSDAKRRYDPGGILTPGPGIF</sequence>
<dbReference type="PANTHER" id="PTHR13878">
    <property type="entry name" value="GULONOLACTONE OXIDASE"/>
    <property type="match status" value="1"/>
</dbReference>
<dbReference type="SUPFAM" id="SSF56176">
    <property type="entry name" value="FAD-binding/transporter-associated domain-like"/>
    <property type="match status" value="1"/>
</dbReference>
<dbReference type="SUPFAM" id="SSF55103">
    <property type="entry name" value="FAD-linked oxidases, C-terminal domain"/>
    <property type="match status" value="1"/>
</dbReference>
<proteinExistence type="inferred from homology"/>
<comment type="caution">
    <text evidence="7">The sequence shown here is derived from an EMBL/GenBank/DDBJ whole genome shotgun (WGS) entry which is preliminary data.</text>
</comment>
<dbReference type="Pfam" id="PF01565">
    <property type="entry name" value="FAD_binding_4"/>
    <property type="match status" value="1"/>
</dbReference>
<dbReference type="InterPro" id="IPR016170">
    <property type="entry name" value="Cytok_DH_C_sf"/>
</dbReference>
<evidence type="ECO:0000256" key="3">
    <source>
        <dbReference type="ARBA" id="ARBA00022630"/>
    </source>
</evidence>
<dbReference type="InterPro" id="IPR016167">
    <property type="entry name" value="FAD-bd_PCMH_sub1"/>
</dbReference>
<dbReference type="Proteomes" id="UP001500831">
    <property type="component" value="Unassembled WGS sequence"/>
</dbReference>
<protein>
    <recommendedName>
        <fullName evidence="6">FAD-binding PCMH-type domain-containing protein</fullName>
    </recommendedName>
</protein>
<gene>
    <name evidence="7" type="ORF">GCM10010517_41600</name>
</gene>
<dbReference type="Pfam" id="PF09265">
    <property type="entry name" value="Cytokin-bind"/>
    <property type="match status" value="1"/>
</dbReference>
<name>A0ABN3W0D2_9ACTN</name>
<comment type="similarity">
    <text evidence="2">Belongs to the oxygen-dependent FAD-linked oxidoreductase family.</text>
</comment>
<dbReference type="InterPro" id="IPR006094">
    <property type="entry name" value="Oxid_FAD_bind_N"/>
</dbReference>
<evidence type="ECO:0000256" key="5">
    <source>
        <dbReference type="ARBA" id="ARBA00023002"/>
    </source>
</evidence>
<dbReference type="Gene3D" id="3.30.43.10">
    <property type="entry name" value="Uridine Diphospho-n-acetylenolpyruvylglucosamine Reductase, domain 2"/>
    <property type="match status" value="1"/>
</dbReference>
<evidence type="ECO:0000256" key="1">
    <source>
        <dbReference type="ARBA" id="ARBA00001974"/>
    </source>
</evidence>
<evidence type="ECO:0000256" key="2">
    <source>
        <dbReference type="ARBA" id="ARBA00005466"/>
    </source>
</evidence>
<dbReference type="InterPro" id="IPR016169">
    <property type="entry name" value="FAD-bd_PCMH_sub2"/>
</dbReference>
<dbReference type="InterPro" id="IPR036318">
    <property type="entry name" value="FAD-bd_PCMH-like_sf"/>
</dbReference>
<dbReference type="InterPro" id="IPR050432">
    <property type="entry name" value="FAD-linked_Oxidoreductases_BP"/>
</dbReference>
<dbReference type="Gene3D" id="3.30.465.10">
    <property type="match status" value="1"/>
</dbReference>
<evidence type="ECO:0000313" key="8">
    <source>
        <dbReference type="Proteomes" id="UP001500831"/>
    </source>
</evidence>
<organism evidence="7 8">
    <name type="scientific">Streptosporangium fragile</name>
    <dbReference type="NCBI Taxonomy" id="46186"/>
    <lineage>
        <taxon>Bacteria</taxon>
        <taxon>Bacillati</taxon>
        <taxon>Actinomycetota</taxon>
        <taxon>Actinomycetes</taxon>
        <taxon>Streptosporangiales</taxon>
        <taxon>Streptosporangiaceae</taxon>
        <taxon>Streptosporangium</taxon>
    </lineage>
</organism>
<reference evidence="7 8" key="1">
    <citation type="journal article" date="2019" name="Int. J. Syst. Evol. Microbiol.">
        <title>The Global Catalogue of Microorganisms (GCM) 10K type strain sequencing project: providing services to taxonomists for standard genome sequencing and annotation.</title>
        <authorList>
            <consortium name="The Broad Institute Genomics Platform"/>
            <consortium name="The Broad Institute Genome Sequencing Center for Infectious Disease"/>
            <person name="Wu L."/>
            <person name="Ma J."/>
        </authorList>
    </citation>
    <scope>NUCLEOTIDE SEQUENCE [LARGE SCALE GENOMIC DNA]</scope>
    <source>
        <strain evidence="7 8">JCM 6242</strain>
    </source>
</reference>
<dbReference type="PROSITE" id="PS51387">
    <property type="entry name" value="FAD_PCMH"/>
    <property type="match status" value="1"/>
</dbReference>
<keyword evidence="3" id="KW-0285">Flavoprotein</keyword>
<evidence type="ECO:0000313" key="7">
    <source>
        <dbReference type="EMBL" id="GAA2879341.1"/>
    </source>
</evidence>
<keyword evidence="4" id="KW-0274">FAD</keyword>
<feature type="domain" description="FAD-binding PCMH-type" evidence="6">
    <location>
        <begin position="1"/>
        <end position="121"/>
    </location>
</feature>
<dbReference type="EMBL" id="BAAAVI010000029">
    <property type="protein sequence ID" value="GAA2879341.1"/>
    <property type="molecule type" value="Genomic_DNA"/>
</dbReference>